<reference evidence="2 3" key="1">
    <citation type="submission" date="2020-08" db="EMBL/GenBank/DDBJ databases">
        <title>Genome sequence of Rhodobacteraceae bacterium Lw-13e.</title>
        <authorList>
            <person name="Poehlein A."/>
            <person name="Wolter L."/>
            <person name="Daniel R."/>
            <person name="Brinkhoff T."/>
        </authorList>
    </citation>
    <scope>NUCLEOTIDE SEQUENCE [LARGE SCALE GENOMIC DNA]</scope>
    <source>
        <strain evidence="2 3">Lw-13e</strain>
    </source>
</reference>
<keyword evidence="3" id="KW-1185">Reference proteome</keyword>
<evidence type="ECO:0000256" key="1">
    <source>
        <dbReference type="ARBA" id="ARBA00022679"/>
    </source>
</evidence>
<dbReference type="Proteomes" id="UP000283786">
    <property type="component" value="Chromosome"/>
</dbReference>
<dbReference type="InterPro" id="IPR027417">
    <property type="entry name" value="P-loop_NTPase"/>
</dbReference>
<gene>
    <name evidence="2" type="ORF">PSAL_029330</name>
</gene>
<protein>
    <submittedName>
        <fullName evidence="2">Uncharacterized protein</fullName>
    </submittedName>
</protein>
<dbReference type="SUPFAM" id="SSF52540">
    <property type="entry name" value="P-loop containing nucleoside triphosphate hydrolases"/>
    <property type="match status" value="1"/>
</dbReference>
<sequence length="353" mass="38393">MSRLLDAPIILLCSERSGSNLIARIFDAHPEVCAPGAAHLFRVLARVAAAPGGADRDGLRRAALALFRAKVSSWQIDTLSDAALAADLGKAGSAAGMAARLYAAEASATGRRHVLIKENSAHDFLPLILAQSRTPRLLFMLRDPRDMALSWINGAVMRGGALRAADRWTSDQRGFLAALAARPTDMPAAFLRYEDLLARPEAELRRVCADLELEFAPQMLRFSETSRSARVDAGRSSMWANLGKPLMTGNAGKFRDHLDADQIAYVEAQAAAYLGIFGYDPVSPVGRPFGNHADLEALRTALQAREPWEKPAYQALPAEERQRFEAWSQVYADLTGDQARNASGPDDPGRMRA</sequence>
<dbReference type="InterPro" id="IPR026634">
    <property type="entry name" value="TPST-like"/>
</dbReference>
<dbReference type="Pfam" id="PF13469">
    <property type="entry name" value="Sulfotransfer_3"/>
    <property type="match status" value="1"/>
</dbReference>
<evidence type="ECO:0000313" key="2">
    <source>
        <dbReference type="EMBL" id="QPM91678.1"/>
    </source>
</evidence>
<dbReference type="KEGG" id="palw:PSAL_029330"/>
<accession>A0A418SGG1</accession>
<proteinExistence type="predicted"/>
<dbReference type="PANTHER" id="PTHR12788">
    <property type="entry name" value="PROTEIN-TYROSINE SULFOTRANSFERASE 2"/>
    <property type="match status" value="1"/>
</dbReference>
<evidence type="ECO:0000313" key="3">
    <source>
        <dbReference type="Proteomes" id="UP000283786"/>
    </source>
</evidence>
<dbReference type="OrthoDB" id="977108at2"/>
<dbReference type="PANTHER" id="PTHR12788:SF10">
    <property type="entry name" value="PROTEIN-TYROSINE SULFOTRANSFERASE"/>
    <property type="match status" value="1"/>
</dbReference>
<dbReference type="GO" id="GO:0008476">
    <property type="term" value="F:protein-tyrosine sulfotransferase activity"/>
    <property type="evidence" value="ECO:0007669"/>
    <property type="project" value="InterPro"/>
</dbReference>
<keyword evidence="1" id="KW-0808">Transferase</keyword>
<dbReference type="AlphaFoldDB" id="A0A418SGG1"/>
<dbReference type="RefSeq" id="WP_119839311.1">
    <property type="nucleotide sequence ID" value="NZ_CP060436.1"/>
</dbReference>
<dbReference type="EMBL" id="CP060436">
    <property type="protein sequence ID" value="QPM91678.1"/>
    <property type="molecule type" value="Genomic_DNA"/>
</dbReference>
<organism evidence="2 3">
    <name type="scientific">Pseudooceanicola algae</name>
    <dbReference type="NCBI Taxonomy" id="1537215"/>
    <lineage>
        <taxon>Bacteria</taxon>
        <taxon>Pseudomonadati</taxon>
        <taxon>Pseudomonadota</taxon>
        <taxon>Alphaproteobacteria</taxon>
        <taxon>Rhodobacterales</taxon>
        <taxon>Paracoccaceae</taxon>
        <taxon>Pseudooceanicola</taxon>
    </lineage>
</organism>
<name>A0A418SGG1_9RHOB</name>
<dbReference type="Gene3D" id="3.40.50.300">
    <property type="entry name" value="P-loop containing nucleotide triphosphate hydrolases"/>
    <property type="match status" value="1"/>
</dbReference>